<proteinExistence type="predicted"/>
<keyword evidence="1" id="KW-0472">Membrane</keyword>
<evidence type="ECO:0000313" key="3">
    <source>
        <dbReference type="Proteomes" id="UP001177023"/>
    </source>
</evidence>
<sequence>MTTTRSHSLSLPRIDDITKKKPKRMERKKRRSDSVGPRRLMQSIDIEWIPKRWWSLCHGPLRRFLYREQLMQNTYICRHQAICYGIRQEAVRAVYHLSHLAIPLILHPLILLLLKTTGSISEFCPPKGASRWKLKKFYRQQPFPLHIPTWEIVMFVACGFVLLCISMLIAAPIPPNKHQGGKDCHCLRHPTPSTASLRAHLADHHAGYLDSISRDLQWLCRRMVTADPQGLLFGCSIFGAVCVYLKCLS</sequence>
<keyword evidence="1" id="KW-0812">Transmembrane</keyword>
<keyword evidence="3" id="KW-1185">Reference proteome</keyword>
<protein>
    <submittedName>
        <fullName evidence="2">Uncharacterized protein</fullName>
    </submittedName>
</protein>
<organism evidence="2 3">
    <name type="scientific">Mesorhabditis spiculigera</name>
    <dbReference type="NCBI Taxonomy" id="96644"/>
    <lineage>
        <taxon>Eukaryota</taxon>
        <taxon>Metazoa</taxon>
        <taxon>Ecdysozoa</taxon>
        <taxon>Nematoda</taxon>
        <taxon>Chromadorea</taxon>
        <taxon>Rhabditida</taxon>
        <taxon>Rhabditina</taxon>
        <taxon>Rhabditomorpha</taxon>
        <taxon>Rhabditoidea</taxon>
        <taxon>Rhabditidae</taxon>
        <taxon>Mesorhabditinae</taxon>
        <taxon>Mesorhabditis</taxon>
    </lineage>
</organism>
<feature type="transmembrane region" description="Helical" evidence="1">
    <location>
        <begin position="94"/>
        <end position="114"/>
    </location>
</feature>
<evidence type="ECO:0000256" key="1">
    <source>
        <dbReference type="SAM" id="Phobius"/>
    </source>
</evidence>
<comment type="caution">
    <text evidence="2">The sequence shown here is derived from an EMBL/GenBank/DDBJ whole genome shotgun (WGS) entry which is preliminary data.</text>
</comment>
<keyword evidence="1" id="KW-1133">Transmembrane helix</keyword>
<dbReference type="Proteomes" id="UP001177023">
    <property type="component" value="Unassembled WGS sequence"/>
</dbReference>
<reference evidence="2" key="1">
    <citation type="submission" date="2023-06" db="EMBL/GenBank/DDBJ databases">
        <authorList>
            <person name="Delattre M."/>
        </authorList>
    </citation>
    <scope>NUCLEOTIDE SEQUENCE</scope>
    <source>
        <strain evidence="2">AF72</strain>
    </source>
</reference>
<dbReference type="AlphaFoldDB" id="A0AA36FUW3"/>
<dbReference type="EMBL" id="CATQJA010001734">
    <property type="protein sequence ID" value="CAJ0568391.1"/>
    <property type="molecule type" value="Genomic_DNA"/>
</dbReference>
<gene>
    <name evidence="2" type="ORF">MSPICULIGERA_LOCUS6911</name>
</gene>
<feature type="transmembrane region" description="Helical" evidence="1">
    <location>
        <begin position="152"/>
        <end position="173"/>
    </location>
</feature>
<feature type="non-terminal residue" evidence="2">
    <location>
        <position position="249"/>
    </location>
</feature>
<accession>A0AA36FUW3</accession>
<name>A0AA36FUW3_9BILA</name>
<evidence type="ECO:0000313" key="2">
    <source>
        <dbReference type="EMBL" id="CAJ0568391.1"/>
    </source>
</evidence>